<dbReference type="Gene3D" id="3.90.1170.50">
    <property type="entry name" value="Aldehyde oxidase/xanthine dehydrogenase, a/b hammerhead"/>
    <property type="match status" value="1"/>
</dbReference>
<dbReference type="RefSeq" id="WP_095521403.1">
    <property type="nucleotide sequence ID" value="NZ_NPKH01000037.1"/>
</dbReference>
<dbReference type="OrthoDB" id="9767994at2"/>
<feature type="domain" description="Aldehyde oxidase/xanthine dehydrogenase a/b hammerhead" evidence="1">
    <location>
        <begin position="214"/>
        <end position="292"/>
    </location>
</feature>
<dbReference type="PIRSF" id="PIRSF036389">
    <property type="entry name" value="IOR_B"/>
    <property type="match status" value="1"/>
</dbReference>
<accession>A0A271KAR6</accession>
<dbReference type="GO" id="GO:0016491">
    <property type="term" value="F:oxidoreductase activity"/>
    <property type="evidence" value="ECO:0007669"/>
    <property type="project" value="InterPro"/>
</dbReference>
<evidence type="ECO:0000313" key="2">
    <source>
        <dbReference type="EMBL" id="PAP92079.1"/>
    </source>
</evidence>
<dbReference type="InterPro" id="IPR000674">
    <property type="entry name" value="Ald_Oxase/Xan_DH_a/b"/>
</dbReference>
<dbReference type="InterPro" id="IPR046867">
    <property type="entry name" value="AldOxase/xan_DH_MoCoBD2"/>
</dbReference>
<dbReference type="InterPro" id="IPR019546">
    <property type="entry name" value="TAT_signal_bac_arc"/>
</dbReference>
<dbReference type="AlphaFoldDB" id="A0A271KAR6"/>
<dbReference type="InterPro" id="IPR037165">
    <property type="entry name" value="AldOxase/xan_DH_Mopterin-bd_sf"/>
</dbReference>
<dbReference type="SUPFAM" id="SSF56003">
    <property type="entry name" value="Molybdenum cofactor-binding domain"/>
    <property type="match status" value="2"/>
</dbReference>
<dbReference type="SMART" id="SM01008">
    <property type="entry name" value="Ald_Xan_dh_C"/>
    <property type="match status" value="1"/>
</dbReference>
<dbReference type="Gene3D" id="3.30.365.10">
    <property type="entry name" value="Aldehyde oxidase/xanthine dehydrogenase, molybdopterin binding domain"/>
    <property type="match status" value="4"/>
</dbReference>
<dbReference type="InterPro" id="IPR006311">
    <property type="entry name" value="TAT_signal"/>
</dbReference>
<reference evidence="2 3" key="1">
    <citation type="submission" date="2017-08" db="EMBL/GenBank/DDBJ databases">
        <title>Mesorhizobium wenxinae sp. nov., a novel rhizobial species isolated from root nodules of chickpea (Cicer arietinum L.).</title>
        <authorList>
            <person name="Zhang J."/>
        </authorList>
    </citation>
    <scope>NUCLEOTIDE SEQUENCE [LARGE SCALE GENOMIC DNA]</scope>
    <source>
        <strain evidence="3">WYCCWR 10019</strain>
    </source>
</reference>
<dbReference type="PANTHER" id="PTHR47495:SF2">
    <property type="entry name" value="ALDEHYDE DEHYDROGENASE"/>
    <property type="match status" value="1"/>
</dbReference>
<dbReference type="InterPro" id="IPR052516">
    <property type="entry name" value="N-heterocyclic_Hydroxylase"/>
</dbReference>
<gene>
    <name evidence="2" type="ORF">CIT31_29275</name>
</gene>
<evidence type="ECO:0000259" key="1">
    <source>
        <dbReference type="SMART" id="SM01008"/>
    </source>
</evidence>
<sequence length="723" mass="77033">MGRRQTYPTKELSRRSFLVLSAVAGGGLVLGLPNLNASADETSAQTPFEAYLRIAPDSSVTVLSAHVEMGQGIFSGIAALVAEELDADITQMHAVGASGNTRLYNNITMGGTMQETQGSSAMSSSFERYRRAGATARAMLVTAAARTWNVAEEEITVDAGVIAHPSGKSASFGELVEAAVRQPVPSDVKLKDPKDWRYIGSEKLRRLDAKAKSSGRQDYTIDIKLPDMLTAVVAHPPLFGAAVKSFDAAAAKRVKGVVDVVEISHGVAVLGQNMWAAIKGREALVVEWNNDKAEKRGSARLLQEYRDLAARPADALAVSRGDADLAMADAATTLEATYEFPFLAHAPMEPLNAIAHRLGDRLDLWGGFQMPDHYQKIAAKTADLPQDAVKLHVTMAGGAFGRRGTPDAQIVVEAIECAKAIGWRVPVKVQWTREDDITAGRYRPMCVHVLKAGLTQEGKVSAWKHRIVGQSILAGTQYEQYVQGGVDPSLTEGAADTPYGIPHFAVEVSNAKVGVPTLWWRAVGHSHNAYVMETMIDELAAAAGSDPIEFRIGLLAERPRHIQVLNLVAEKANWGKTLSAGRFRGVAVHETYGSVVAQVAEIVVDGDGGFRVDRVVCAIDCGLAVAPDQIRAQMEGGIGFGLGATLHSKITLSDGAVDQTNFDTYEVLRLSGMPKVEVHIVPLTSPSTGAGEASVPPIGPAVANALAAATGRRSRVLPLQPLS</sequence>
<protein>
    <submittedName>
        <fullName evidence="2">Twin-arginine translocation pathway signal protein</fullName>
    </submittedName>
</protein>
<dbReference type="EMBL" id="NPKH01000037">
    <property type="protein sequence ID" value="PAP92079.1"/>
    <property type="molecule type" value="Genomic_DNA"/>
</dbReference>
<dbReference type="InterPro" id="IPR012368">
    <property type="entry name" value="OxRdtase_Mopterin-bd_su_IorB"/>
</dbReference>
<dbReference type="NCBIfam" id="TIGR01409">
    <property type="entry name" value="TAT_signal_seq"/>
    <property type="match status" value="1"/>
</dbReference>
<proteinExistence type="predicted"/>
<dbReference type="PANTHER" id="PTHR47495">
    <property type="entry name" value="ALDEHYDE DEHYDROGENASE"/>
    <property type="match status" value="1"/>
</dbReference>
<comment type="caution">
    <text evidence="2">The sequence shown here is derived from an EMBL/GenBank/DDBJ whole genome shotgun (WGS) entry which is preliminary data.</text>
</comment>
<dbReference type="PROSITE" id="PS51318">
    <property type="entry name" value="TAT"/>
    <property type="match status" value="1"/>
</dbReference>
<dbReference type="InterPro" id="IPR008274">
    <property type="entry name" value="AldOxase/xan_DH_MoCoBD1"/>
</dbReference>
<dbReference type="Pfam" id="PF02738">
    <property type="entry name" value="MoCoBD_1"/>
    <property type="match status" value="1"/>
</dbReference>
<dbReference type="Proteomes" id="UP000215931">
    <property type="component" value="Unassembled WGS sequence"/>
</dbReference>
<organism evidence="2 3">
    <name type="scientific">Mesorhizobium wenxiniae</name>
    <dbReference type="NCBI Taxonomy" id="2014805"/>
    <lineage>
        <taxon>Bacteria</taxon>
        <taxon>Pseudomonadati</taxon>
        <taxon>Pseudomonadota</taxon>
        <taxon>Alphaproteobacteria</taxon>
        <taxon>Hyphomicrobiales</taxon>
        <taxon>Phyllobacteriaceae</taxon>
        <taxon>Mesorhizobium</taxon>
    </lineage>
</organism>
<evidence type="ECO:0000313" key="3">
    <source>
        <dbReference type="Proteomes" id="UP000215931"/>
    </source>
</evidence>
<keyword evidence="3" id="KW-1185">Reference proteome</keyword>
<dbReference type="Pfam" id="PF20256">
    <property type="entry name" value="MoCoBD_2"/>
    <property type="match status" value="2"/>
</dbReference>
<name>A0A271KAR6_9HYPH</name>